<keyword evidence="3" id="KW-1185">Reference proteome</keyword>
<evidence type="ECO:0000256" key="1">
    <source>
        <dbReference type="SAM" id="Phobius"/>
    </source>
</evidence>
<feature type="transmembrane region" description="Helical" evidence="1">
    <location>
        <begin position="12"/>
        <end position="33"/>
    </location>
</feature>
<sequence>MEQHEITGNLLPLISVGIICLAIFVTAFSLTFFRKADTSDKKH</sequence>
<gene>
    <name evidence="2" type="ORF">SAMN04489864_10665</name>
</gene>
<evidence type="ECO:0000313" key="2">
    <source>
        <dbReference type="EMBL" id="SFH17450.1"/>
    </source>
</evidence>
<dbReference type="AlphaFoldDB" id="A0A1I2XVH7"/>
<name>A0A1I2XVH7_9SPHI</name>
<dbReference type="RefSeq" id="WP_262497206.1">
    <property type="nucleotide sequence ID" value="NZ_FOPP01000006.1"/>
</dbReference>
<organism evidence="2 3">
    <name type="scientific">Pedobacter insulae</name>
    <dbReference type="NCBI Taxonomy" id="414048"/>
    <lineage>
        <taxon>Bacteria</taxon>
        <taxon>Pseudomonadati</taxon>
        <taxon>Bacteroidota</taxon>
        <taxon>Sphingobacteriia</taxon>
        <taxon>Sphingobacteriales</taxon>
        <taxon>Sphingobacteriaceae</taxon>
        <taxon>Pedobacter</taxon>
    </lineage>
</organism>
<protein>
    <submittedName>
        <fullName evidence="2">Uncharacterized protein</fullName>
    </submittedName>
</protein>
<dbReference type="Proteomes" id="UP000199666">
    <property type="component" value="Unassembled WGS sequence"/>
</dbReference>
<dbReference type="STRING" id="414048.SAMN04489864_10665"/>
<keyword evidence="1" id="KW-1133">Transmembrane helix</keyword>
<reference evidence="2 3" key="1">
    <citation type="submission" date="2016-10" db="EMBL/GenBank/DDBJ databases">
        <authorList>
            <person name="de Groot N.N."/>
        </authorList>
    </citation>
    <scope>NUCLEOTIDE SEQUENCE [LARGE SCALE GENOMIC DNA]</scope>
    <source>
        <strain evidence="2 3">DSM 18684</strain>
    </source>
</reference>
<keyword evidence="1" id="KW-0812">Transmembrane</keyword>
<evidence type="ECO:0000313" key="3">
    <source>
        <dbReference type="Proteomes" id="UP000199666"/>
    </source>
</evidence>
<proteinExistence type="predicted"/>
<dbReference type="EMBL" id="FOPP01000006">
    <property type="protein sequence ID" value="SFH17450.1"/>
    <property type="molecule type" value="Genomic_DNA"/>
</dbReference>
<keyword evidence="1" id="KW-0472">Membrane</keyword>
<accession>A0A1I2XVH7</accession>